<gene>
    <name evidence="5" type="ORF">WOLCODRAFT_22446</name>
</gene>
<evidence type="ECO:0000256" key="3">
    <source>
        <dbReference type="SAM" id="SignalP"/>
    </source>
</evidence>
<dbReference type="Proteomes" id="UP000218811">
    <property type="component" value="Unassembled WGS sequence"/>
</dbReference>
<proteinExistence type="predicted"/>
<dbReference type="OrthoDB" id="5420143at2759"/>
<dbReference type="AlphaFoldDB" id="A0A2H3J2T2"/>
<evidence type="ECO:0000256" key="2">
    <source>
        <dbReference type="SAM" id="MobiDB-lite"/>
    </source>
</evidence>
<name>A0A2H3J2T2_WOLCO</name>
<evidence type="ECO:0000256" key="1">
    <source>
        <dbReference type="ARBA" id="ARBA00022729"/>
    </source>
</evidence>
<evidence type="ECO:0000313" key="5">
    <source>
        <dbReference type="EMBL" id="PCH34083.1"/>
    </source>
</evidence>
<reference evidence="5 6" key="1">
    <citation type="journal article" date="2012" name="Science">
        <title>The Paleozoic origin of enzymatic lignin decomposition reconstructed from 31 fungal genomes.</title>
        <authorList>
            <person name="Floudas D."/>
            <person name="Binder M."/>
            <person name="Riley R."/>
            <person name="Barry K."/>
            <person name="Blanchette R.A."/>
            <person name="Henrissat B."/>
            <person name="Martinez A.T."/>
            <person name="Otillar R."/>
            <person name="Spatafora J.W."/>
            <person name="Yadav J.S."/>
            <person name="Aerts A."/>
            <person name="Benoit I."/>
            <person name="Boyd A."/>
            <person name="Carlson A."/>
            <person name="Copeland A."/>
            <person name="Coutinho P.M."/>
            <person name="de Vries R.P."/>
            <person name="Ferreira P."/>
            <person name="Findley K."/>
            <person name="Foster B."/>
            <person name="Gaskell J."/>
            <person name="Glotzer D."/>
            <person name="Gorecki P."/>
            <person name="Heitman J."/>
            <person name="Hesse C."/>
            <person name="Hori C."/>
            <person name="Igarashi K."/>
            <person name="Jurgens J.A."/>
            <person name="Kallen N."/>
            <person name="Kersten P."/>
            <person name="Kohler A."/>
            <person name="Kuees U."/>
            <person name="Kumar T.K.A."/>
            <person name="Kuo A."/>
            <person name="LaButti K."/>
            <person name="Larrondo L.F."/>
            <person name="Lindquist E."/>
            <person name="Ling A."/>
            <person name="Lombard V."/>
            <person name="Lucas S."/>
            <person name="Lundell T."/>
            <person name="Martin R."/>
            <person name="McLaughlin D.J."/>
            <person name="Morgenstern I."/>
            <person name="Morin E."/>
            <person name="Murat C."/>
            <person name="Nagy L.G."/>
            <person name="Nolan M."/>
            <person name="Ohm R.A."/>
            <person name="Patyshakuliyeva A."/>
            <person name="Rokas A."/>
            <person name="Ruiz-Duenas F.J."/>
            <person name="Sabat G."/>
            <person name="Salamov A."/>
            <person name="Samejima M."/>
            <person name="Schmutz J."/>
            <person name="Slot J.C."/>
            <person name="St John F."/>
            <person name="Stenlid J."/>
            <person name="Sun H."/>
            <person name="Sun S."/>
            <person name="Syed K."/>
            <person name="Tsang A."/>
            <person name="Wiebenga A."/>
            <person name="Young D."/>
            <person name="Pisabarro A."/>
            <person name="Eastwood D.C."/>
            <person name="Martin F."/>
            <person name="Cullen D."/>
            <person name="Grigoriev I.V."/>
            <person name="Hibbett D.S."/>
        </authorList>
    </citation>
    <scope>NUCLEOTIDE SEQUENCE [LARGE SCALE GENOMIC DNA]</scope>
    <source>
        <strain evidence="5 6">MD-104</strain>
    </source>
</reference>
<feature type="signal peptide" evidence="3">
    <location>
        <begin position="1"/>
        <end position="17"/>
    </location>
</feature>
<dbReference type="OMA" id="TPTNWQS"/>
<feature type="region of interest" description="Disordered" evidence="2">
    <location>
        <begin position="111"/>
        <end position="166"/>
    </location>
</feature>
<dbReference type="PANTHER" id="PTHR35185:SF1">
    <property type="entry name" value="UPF0619 GPI-ANCHORED MEMBRANE PROTEIN C1322.10"/>
    <property type="match status" value="1"/>
</dbReference>
<evidence type="ECO:0000313" key="6">
    <source>
        <dbReference type="Proteomes" id="UP000218811"/>
    </source>
</evidence>
<dbReference type="InterPro" id="IPR018466">
    <property type="entry name" value="Kre9/Knh1-like_N"/>
</dbReference>
<keyword evidence="1 3" id="KW-0732">Signal</keyword>
<evidence type="ECO:0000259" key="4">
    <source>
        <dbReference type="Pfam" id="PF10342"/>
    </source>
</evidence>
<dbReference type="PANTHER" id="PTHR35185">
    <property type="entry name" value="SERINE/THREONINE-RICH PROTEIN ADG2-RELATED"/>
    <property type="match status" value="1"/>
</dbReference>
<dbReference type="InterPro" id="IPR052479">
    <property type="entry name" value="GPI-anchor_Adhesion_Reg"/>
</dbReference>
<organism evidence="5 6">
    <name type="scientific">Wolfiporia cocos (strain MD-104)</name>
    <name type="common">Brown rot fungus</name>
    <dbReference type="NCBI Taxonomy" id="742152"/>
    <lineage>
        <taxon>Eukaryota</taxon>
        <taxon>Fungi</taxon>
        <taxon>Dikarya</taxon>
        <taxon>Basidiomycota</taxon>
        <taxon>Agaricomycotina</taxon>
        <taxon>Agaricomycetes</taxon>
        <taxon>Polyporales</taxon>
        <taxon>Phaeolaceae</taxon>
        <taxon>Wolfiporia</taxon>
    </lineage>
</organism>
<protein>
    <recommendedName>
        <fullName evidence="4">Yeast cell wall synthesis Kre9/Knh1-like N-terminal domain-containing protein</fullName>
    </recommendedName>
</protein>
<accession>A0A2H3J2T2</accession>
<sequence length="203" mass="19967">MFSKISALAVLLPFAAATIVLETPTNWQSGTPANISWSSSGGDPRFSLELVNDIEFHNSFAIANNLNPSDGFATFTLPIVPAGSGYTLEAVNVTDINQVYASSGDFAVAQTPSSTSSSTTSSGSSTASSGSLTSSGSSSASSTSSGASASSTSPSGTGTSTSASSTVSTFNGNSSGALGRFDFNFGSLAVVVIGAVAGAVVAL</sequence>
<dbReference type="Pfam" id="PF10342">
    <property type="entry name" value="Kre9_KNH"/>
    <property type="match status" value="1"/>
</dbReference>
<keyword evidence="6" id="KW-1185">Reference proteome</keyword>
<dbReference type="EMBL" id="KB467831">
    <property type="protein sequence ID" value="PCH34083.1"/>
    <property type="molecule type" value="Genomic_DNA"/>
</dbReference>
<feature type="chain" id="PRO_5013655631" description="Yeast cell wall synthesis Kre9/Knh1-like N-terminal domain-containing protein" evidence="3">
    <location>
        <begin position="18"/>
        <end position="203"/>
    </location>
</feature>
<feature type="domain" description="Yeast cell wall synthesis Kre9/Knh1-like N-terminal" evidence="4">
    <location>
        <begin position="25"/>
        <end position="108"/>
    </location>
</feature>